<evidence type="ECO:0000313" key="5">
    <source>
        <dbReference type="Proteomes" id="UP000194159"/>
    </source>
</evidence>
<sequence length="347" mass="37796">MNMSRRIIFAMLAAVSVTTPVMARDLTVVSWGGVFQDAQREVYFDPFRKESGVQLAEDSWDGGIGMLRTKISAGDANNWDVVQVEAEEEALGCEEGLFETIDPAQVGGIDSYIPGTVTECGTPANVVSIVLAYDGKVFAEGPKSWADVFDTKKFPGKRALRSGPKMNLEFALMADGVAPADVYKVLSTKEGVDRAFAKLDTIKKDVVWWTSGNQPMQLLGSGEVAMTTSYNGRIGAANRENKRDFRIMWDGNILNIDSWVILKGTPNKDAAVKLVEFLGRTDRQVEWPAKLGYGVGNVEAQKQLPAELAGTLPTAPDHLAVGVKLDAGFWIKNIDALNERFAAWAAN</sequence>
<dbReference type="Gene3D" id="3.40.190.10">
    <property type="entry name" value="Periplasmic binding protein-like II"/>
    <property type="match status" value="2"/>
</dbReference>
<feature type="chain" id="PRO_5042839240" evidence="3">
    <location>
        <begin position="24"/>
        <end position="347"/>
    </location>
</feature>
<keyword evidence="2" id="KW-0574">Periplasm</keyword>
<keyword evidence="1 3" id="KW-0732">Signal</keyword>
<proteinExistence type="predicted"/>
<dbReference type="SUPFAM" id="SSF53850">
    <property type="entry name" value="Periplasmic binding protein-like II"/>
    <property type="match status" value="1"/>
</dbReference>
<keyword evidence="4" id="KW-0614">Plasmid</keyword>
<organism evidence="4 5">
    <name type="scientific">Rhizobium etli</name>
    <dbReference type="NCBI Taxonomy" id="29449"/>
    <lineage>
        <taxon>Bacteria</taxon>
        <taxon>Pseudomonadati</taxon>
        <taxon>Pseudomonadota</taxon>
        <taxon>Alphaproteobacteria</taxon>
        <taxon>Hyphomicrobiales</taxon>
        <taxon>Rhizobiaceae</taxon>
        <taxon>Rhizobium/Agrobacterium group</taxon>
        <taxon>Rhizobium</taxon>
    </lineage>
</organism>
<protein>
    <submittedName>
        <fullName evidence="4">Spermidine/putrescine ABC transporter substrate-binding protein</fullName>
    </submittedName>
</protein>
<dbReference type="PANTHER" id="PTHR30222">
    <property type="entry name" value="SPERMIDINE/PUTRESCINE-BINDING PERIPLASMIC PROTEIN"/>
    <property type="match status" value="1"/>
</dbReference>
<dbReference type="CDD" id="cd13589">
    <property type="entry name" value="PBP2_polyamine_RpCGA009"/>
    <property type="match status" value="1"/>
</dbReference>
<evidence type="ECO:0000256" key="3">
    <source>
        <dbReference type="SAM" id="SignalP"/>
    </source>
</evidence>
<dbReference type="Proteomes" id="UP000194159">
    <property type="component" value="Plasmid pRetNXC12e"/>
</dbReference>
<dbReference type="InterPro" id="IPR006059">
    <property type="entry name" value="SBP"/>
</dbReference>
<dbReference type="PANTHER" id="PTHR30222:SF2">
    <property type="entry name" value="ABC TRANSPORTER SUBSTRATE-BINDING PROTEIN"/>
    <property type="match status" value="1"/>
</dbReference>
<dbReference type="Pfam" id="PF13416">
    <property type="entry name" value="SBP_bac_8"/>
    <property type="match status" value="1"/>
</dbReference>
<evidence type="ECO:0000256" key="2">
    <source>
        <dbReference type="ARBA" id="ARBA00022764"/>
    </source>
</evidence>
<name>A0AAN1BNG4_RHIET</name>
<feature type="signal peptide" evidence="3">
    <location>
        <begin position="1"/>
        <end position="23"/>
    </location>
</feature>
<reference evidence="4 5" key="1">
    <citation type="submission" date="2017-04" db="EMBL/GenBank/DDBJ databases">
        <title>Complete genome sequences of Rhizobium genomic linages associated to common bean (phaseolus vulgaris).</title>
        <authorList>
            <person name="Santamaria R.I."/>
            <person name="Bustos P."/>
            <person name="Perez-Carrascal O."/>
            <person name="Martinez-Flores I."/>
            <person name="Juarez S."/>
            <person name="Lozano L."/>
            <person name="Miranda F."/>
            <person name="Vinuesa P."/>
            <person name="Martinez-Romero E."/>
            <person name="Cevallos M.A."/>
            <person name="Romero D."/>
            <person name="Davila G."/>
            <person name="Gonzalez V."/>
        </authorList>
    </citation>
    <scope>NUCLEOTIDE SEQUENCE [LARGE SCALE GENOMIC DNA]</scope>
    <source>
        <strain evidence="4 5">NXC12</strain>
        <plasmid evidence="5">pretnxc12e</plasmid>
    </source>
</reference>
<evidence type="ECO:0000313" key="4">
    <source>
        <dbReference type="EMBL" id="ARQ14418.1"/>
    </source>
</evidence>
<dbReference type="EMBL" id="CP020911">
    <property type="protein sequence ID" value="ARQ14418.1"/>
    <property type="molecule type" value="Genomic_DNA"/>
</dbReference>
<gene>
    <name evidence="4" type="ORF">NXC12_PE00825</name>
</gene>
<accession>A0AAN1BNG4</accession>
<evidence type="ECO:0000256" key="1">
    <source>
        <dbReference type="ARBA" id="ARBA00022729"/>
    </source>
</evidence>
<dbReference type="AlphaFoldDB" id="A0AAN1BNG4"/>
<geneLocation type="plasmid" evidence="5">
    <name>pretnxc12e</name>
</geneLocation>